<dbReference type="RefSeq" id="WP_212531656.1">
    <property type="nucleotide sequence ID" value="NZ_JAGSOG010000186.1"/>
</dbReference>
<accession>A0A941EVL1</accession>
<organism evidence="1 2">
    <name type="scientific">Actinospica durhamensis</name>
    <dbReference type="NCBI Taxonomy" id="1508375"/>
    <lineage>
        <taxon>Bacteria</taxon>
        <taxon>Bacillati</taxon>
        <taxon>Actinomycetota</taxon>
        <taxon>Actinomycetes</taxon>
        <taxon>Catenulisporales</taxon>
        <taxon>Actinospicaceae</taxon>
        <taxon>Actinospica</taxon>
    </lineage>
</organism>
<evidence type="ECO:0000313" key="2">
    <source>
        <dbReference type="Proteomes" id="UP000675781"/>
    </source>
</evidence>
<keyword evidence="2" id="KW-1185">Reference proteome</keyword>
<dbReference type="EMBL" id="JAGSOG010000186">
    <property type="protein sequence ID" value="MBR7837187.1"/>
    <property type="molecule type" value="Genomic_DNA"/>
</dbReference>
<sequence length="182" mass="18023">MSGDSVELVEALDRLSRTTEGLATMLVMLETEIPLYGLGSVLLALASVADGVRVQAMEAWAAALRVSGEAQMAAGLPDPKLLAYVSGLLGLGGVAGRSEAQAVQAVGSGRRVVLELDGEAAGILRDLVEASDQSGAAVAAVAGSESETAMAAATLNALTGAATVRDAASALYVALTEPGGGA</sequence>
<reference evidence="1" key="1">
    <citation type="submission" date="2021-04" db="EMBL/GenBank/DDBJ databases">
        <title>Genome based classification of Actinospica acidithermotolerans sp. nov., an actinobacterium isolated from an Indonesian hot spring.</title>
        <authorList>
            <person name="Kusuma A.B."/>
            <person name="Putra K.E."/>
            <person name="Nafisah S."/>
            <person name="Loh J."/>
            <person name="Nouioui I."/>
            <person name="Goodfellow M."/>
        </authorList>
    </citation>
    <scope>NUCLEOTIDE SEQUENCE</scope>
    <source>
        <strain evidence="1">CSCA 57</strain>
    </source>
</reference>
<evidence type="ECO:0000313" key="1">
    <source>
        <dbReference type="EMBL" id="MBR7837187.1"/>
    </source>
</evidence>
<comment type="caution">
    <text evidence="1">The sequence shown here is derived from an EMBL/GenBank/DDBJ whole genome shotgun (WGS) entry which is preliminary data.</text>
</comment>
<protein>
    <submittedName>
        <fullName evidence="1">Uncharacterized protein</fullName>
    </submittedName>
</protein>
<name>A0A941EVL1_9ACTN</name>
<dbReference type="Proteomes" id="UP000675781">
    <property type="component" value="Unassembled WGS sequence"/>
</dbReference>
<gene>
    <name evidence="1" type="ORF">KDL01_28175</name>
</gene>
<dbReference type="AlphaFoldDB" id="A0A941EVL1"/>
<proteinExistence type="predicted"/>